<dbReference type="InterPro" id="IPR050240">
    <property type="entry name" value="DNA_pol_type-B"/>
</dbReference>
<evidence type="ECO:0000256" key="5">
    <source>
        <dbReference type="ARBA" id="ARBA00022705"/>
    </source>
</evidence>
<keyword evidence="5" id="KW-0235">DNA replication</keyword>
<name>A0A6J5LPH2_9CAUD</name>
<comment type="similarity">
    <text evidence="1">Belongs to the DNA polymerase type-B family.</text>
</comment>
<evidence type="ECO:0000259" key="12">
    <source>
        <dbReference type="Pfam" id="PF00136"/>
    </source>
</evidence>
<dbReference type="Gene3D" id="3.40.1820.10">
    <property type="entry name" value="DnaQ-like 3'-5' exonuclease"/>
    <property type="match status" value="1"/>
</dbReference>
<keyword evidence="4" id="KW-0548">Nucleotidyltransferase</keyword>
<dbReference type="GO" id="GO:0039693">
    <property type="term" value="P:viral DNA genome replication"/>
    <property type="evidence" value="ECO:0007669"/>
    <property type="project" value="UniProtKB-KW"/>
</dbReference>
<dbReference type="InterPro" id="IPR043502">
    <property type="entry name" value="DNA/RNA_pol_sf"/>
</dbReference>
<dbReference type="PRINTS" id="PR00106">
    <property type="entry name" value="DNAPOLB"/>
</dbReference>
<dbReference type="EC" id="2.7.7.7" evidence="2"/>
<organism evidence="14">
    <name type="scientific">uncultured Caudovirales phage</name>
    <dbReference type="NCBI Taxonomy" id="2100421"/>
    <lineage>
        <taxon>Viruses</taxon>
        <taxon>Duplodnaviria</taxon>
        <taxon>Heunggongvirae</taxon>
        <taxon>Uroviricota</taxon>
        <taxon>Caudoviricetes</taxon>
        <taxon>Peduoviridae</taxon>
        <taxon>Maltschvirus</taxon>
        <taxon>Maltschvirus maltsch</taxon>
    </lineage>
</organism>
<dbReference type="GO" id="GO:0004518">
    <property type="term" value="F:nuclease activity"/>
    <property type="evidence" value="ECO:0007669"/>
    <property type="project" value="UniProtKB-KW"/>
</dbReference>
<protein>
    <recommendedName>
        <fullName evidence="2">DNA-directed DNA polymerase</fullName>
        <ecNumber evidence="2">2.7.7.7</ecNumber>
    </recommendedName>
</protein>
<dbReference type="GO" id="GO:0016787">
    <property type="term" value="F:hydrolase activity"/>
    <property type="evidence" value="ECO:0007669"/>
    <property type="project" value="UniProtKB-KW"/>
</dbReference>
<dbReference type="InterPro" id="IPR036397">
    <property type="entry name" value="RNaseH_sf"/>
</dbReference>
<dbReference type="InterPro" id="IPR012337">
    <property type="entry name" value="RNaseH-like_sf"/>
</dbReference>
<dbReference type="GO" id="GO:0003677">
    <property type="term" value="F:DNA binding"/>
    <property type="evidence" value="ECO:0007669"/>
    <property type="project" value="UniProtKB-KW"/>
</dbReference>
<evidence type="ECO:0000259" key="13">
    <source>
        <dbReference type="Pfam" id="PF03104"/>
    </source>
</evidence>
<dbReference type="SUPFAM" id="SSF56672">
    <property type="entry name" value="DNA/RNA polymerases"/>
    <property type="match status" value="1"/>
</dbReference>
<evidence type="ECO:0000256" key="11">
    <source>
        <dbReference type="ARBA" id="ARBA00049244"/>
    </source>
</evidence>
<dbReference type="PANTHER" id="PTHR10322">
    <property type="entry name" value="DNA POLYMERASE CATALYTIC SUBUNIT"/>
    <property type="match status" value="1"/>
</dbReference>
<evidence type="ECO:0000256" key="10">
    <source>
        <dbReference type="ARBA" id="ARBA00023125"/>
    </source>
</evidence>
<keyword evidence="9" id="KW-1194">Viral DNA replication</keyword>
<sequence>MYKEYNAEYVFYYDDPKGKHRTVYGTPVNMFRTKNGKEFQKELRIYSHKKLWESDINPVFRCLENNYLGATSPKLQTAFFDIEVDFDPERGFSPPEDPFNAITAISIYLDWMDKIFTLVLPPKTYSWETAQEICNKYENTFLFEREEDLFKSFLDIIEDADILSGWNSEGFDIPYTVRRMTRVLSKDDTRRLCLWEQFPKERIFERFGAEQITYDLVGRVHMDYMQLYRKYTYEERHSYSLDAISEYELGERKTQYEGTLDQLYNKDFPTFIEYNRQDTMLLARMDKKLRFLDLANELAHDNTVLLQTTMGAVAVTEQAIINEAHQRGLIVPNKKRSEEHGDTQAAGAYVAFPKKGMHDWIGAIDINSLYPSAIRALNMAQESIIGQLRPIMTDRYIQEKMTAGSSFADAWENMFGSIEYTAVMNGEVNTEITIDWEADGSSTVMTAADIWRLIFEGKRPWMLSANGTIFSYESKAVVPGLLERWYAERKELQAKKKDAETEEDKAFWDKRQLVKKINLNSLYGAILNPHCRFFDKRIGQSTTLTGRIIARHMDAYINECILGTYDHTGESIIYGDTDSCYFTAWPAVRAEVEAGRMEWNKEICSQLYDSIADQVNDSFPSFMERACNVPREMGSLIKGGRELVASKGLFIKKKRYAVLIYDLEGKRLDTHGKPGKVKAMGLDLKRADTPKVVQDFLSDLLLDVLTGAEKEAVYEKVKAFKLEFKERPAWEKGTPKRVNNLTKYSKEEERLGKANMPGHVRAAMNWNRLRRMHGDNYSISIVDGMKTIVCKLKDNPIGYTSVGYPIDESHLPEWFKELPFDNDAMEGAIVNQKVENLLGVLAWDIPSYTDIKTTFDTLFSFE</sequence>
<keyword evidence="3" id="KW-0808">Transferase</keyword>
<evidence type="ECO:0000256" key="1">
    <source>
        <dbReference type="ARBA" id="ARBA00005755"/>
    </source>
</evidence>
<dbReference type="GO" id="GO:0003887">
    <property type="term" value="F:DNA-directed DNA polymerase activity"/>
    <property type="evidence" value="ECO:0007669"/>
    <property type="project" value="UniProtKB-KW"/>
</dbReference>
<keyword evidence="7" id="KW-0378">Hydrolase</keyword>
<evidence type="ECO:0000256" key="9">
    <source>
        <dbReference type="ARBA" id="ARBA00023109"/>
    </source>
</evidence>
<reference evidence="14" key="1">
    <citation type="submission" date="2020-04" db="EMBL/GenBank/DDBJ databases">
        <authorList>
            <person name="Chiriac C."/>
            <person name="Salcher M."/>
            <person name="Ghai R."/>
            <person name="Kavagutti S V."/>
        </authorList>
    </citation>
    <scope>NUCLEOTIDE SEQUENCE</scope>
</reference>
<keyword evidence="10" id="KW-0238">DNA-binding</keyword>
<dbReference type="GO" id="GO:0000166">
    <property type="term" value="F:nucleotide binding"/>
    <property type="evidence" value="ECO:0007669"/>
    <property type="project" value="InterPro"/>
</dbReference>
<dbReference type="Pfam" id="PF00136">
    <property type="entry name" value="DNA_pol_B"/>
    <property type="match status" value="1"/>
</dbReference>
<evidence type="ECO:0000256" key="3">
    <source>
        <dbReference type="ARBA" id="ARBA00022679"/>
    </source>
</evidence>
<dbReference type="GO" id="GO:0006261">
    <property type="term" value="P:DNA-templated DNA replication"/>
    <property type="evidence" value="ECO:0007669"/>
    <property type="project" value="TreeGrafter"/>
</dbReference>
<evidence type="ECO:0000256" key="2">
    <source>
        <dbReference type="ARBA" id="ARBA00012417"/>
    </source>
</evidence>
<dbReference type="Gene3D" id="3.30.420.10">
    <property type="entry name" value="Ribonuclease H-like superfamily/Ribonuclease H"/>
    <property type="match status" value="1"/>
</dbReference>
<accession>A0A6J5LPH2</accession>
<dbReference type="EMBL" id="LR796274">
    <property type="protein sequence ID" value="CAB4133639.1"/>
    <property type="molecule type" value="Genomic_DNA"/>
</dbReference>
<dbReference type="InterPro" id="IPR006172">
    <property type="entry name" value="DNA-dir_DNA_pol_B"/>
</dbReference>
<evidence type="ECO:0000256" key="8">
    <source>
        <dbReference type="ARBA" id="ARBA00022932"/>
    </source>
</evidence>
<dbReference type="InterPro" id="IPR023211">
    <property type="entry name" value="DNA_pol_palm_dom_sf"/>
</dbReference>
<evidence type="ECO:0000256" key="4">
    <source>
        <dbReference type="ARBA" id="ARBA00022695"/>
    </source>
</evidence>
<comment type="catalytic activity">
    <reaction evidence="11">
        <text>DNA(n) + a 2'-deoxyribonucleoside 5'-triphosphate = DNA(n+1) + diphosphate</text>
        <dbReference type="Rhea" id="RHEA:22508"/>
        <dbReference type="Rhea" id="RHEA-COMP:17339"/>
        <dbReference type="Rhea" id="RHEA-COMP:17340"/>
        <dbReference type="ChEBI" id="CHEBI:33019"/>
        <dbReference type="ChEBI" id="CHEBI:61560"/>
        <dbReference type="ChEBI" id="CHEBI:173112"/>
        <dbReference type="EC" id="2.7.7.7"/>
    </reaction>
</comment>
<dbReference type="SMART" id="SM00486">
    <property type="entry name" value="POLBc"/>
    <property type="match status" value="1"/>
</dbReference>
<feature type="domain" description="DNA-directed DNA polymerase family B multifunctional" evidence="12">
    <location>
        <begin position="314"/>
        <end position="582"/>
    </location>
</feature>
<evidence type="ECO:0000256" key="6">
    <source>
        <dbReference type="ARBA" id="ARBA00022722"/>
    </source>
</evidence>
<dbReference type="PANTHER" id="PTHR10322:SF23">
    <property type="entry name" value="DNA POLYMERASE DELTA CATALYTIC SUBUNIT"/>
    <property type="match status" value="1"/>
</dbReference>
<keyword evidence="6" id="KW-0540">Nuclease</keyword>
<dbReference type="Pfam" id="PF03104">
    <property type="entry name" value="DNA_pol_B_exo1"/>
    <property type="match status" value="1"/>
</dbReference>
<evidence type="ECO:0000256" key="7">
    <source>
        <dbReference type="ARBA" id="ARBA00022801"/>
    </source>
</evidence>
<evidence type="ECO:0000313" key="14">
    <source>
        <dbReference type="EMBL" id="CAB4133639.1"/>
    </source>
</evidence>
<proteinExistence type="inferred from homology"/>
<dbReference type="SUPFAM" id="SSF53098">
    <property type="entry name" value="Ribonuclease H-like"/>
    <property type="match status" value="1"/>
</dbReference>
<dbReference type="InterPro" id="IPR006134">
    <property type="entry name" value="DNA-dir_DNA_pol_B_multi_dom"/>
</dbReference>
<dbReference type="InterPro" id="IPR006133">
    <property type="entry name" value="DNA-dir_DNA_pol_B_exonuc"/>
</dbReference>
<dbReference type="Gene3D" id="3.90.1600.10">
    <property type="entry name" value="Palm domain of DNA polymerase"/>
    <property type="match status" value="1"/>
</dbReference>
<gene>
    <name evidence="14" type="ORF">UFOVP257_361</name>
</gene>
<keyword evidence="8" id="KW-0239">DNA-directed DNA polymerase</keyword>
<feature type="domain" description="DNA-directed DNA polymerase family B exonuclease" evidence="13">
    <location>
        <begin position="70"/>
        <end position="244"/>
    </location>
</feature>
<dbReference type="Gene3D" id="3.30.342.10">
    <property type="entry name" value="DNA Polymerase, chain B, domain 1"/>
    <property type="match status" value="1"/>
</dbReference>